<dbReference type="InParanoid" id="G8ZTX2"/>
<dbReference type="GO" id="GO:0016973">
    <property type="term" value="P:poly(A)+ mRNA export from nucleus"/>
    <property type="evidence" value="ECO:0007669"/>
    <property type="project" value="TreeGrafter"/>
</dbReference>
<dbReference type="GO" id="GO:0071028">
    <property type="term" value="P:nuclear mRNA surveillance"/>
    <property type="evidence" value="ECO:0007669"/>
    <property type="project" value="EnsemblFungi"/>
</dbReference>
<name>G8ZTX2_TORDE</name>
<dbReference type="EMBL" id="HE616745">
    <property type="protein sequence ID" value="CCE92066.1"/>
    <property type="molecule type" value="Genomic_DNA"/>
</dbReference>
<sequence length="469" mass="53967">MMDYSLQQLFQDVRNGNYEVLSANLNQNGHRIAALQRELHADSRLVDDKSLKVSIESQNFQFSGKSWTRFTMMLVSFLQYCRDVNPWSTWESCDLIFKFYQDLSNCLLNDNYPTDCLVPLFMEMTEYVVPISIELDVNYMALKTDKNQFVSHTSSIISKVFNSVKPSRSADDDDQERPTSSLPEKQRILLYLVNKLVNLYFRIQAPQLCSNIFKNFKPKSMASSFRTYPIKQQIEYRYLLGRYYLLNHRVTNAFVQLSTAFNELVSITSTTDAPQVGRNLSRILRYLVPAGLIMGKIPRFDFISVMDSELSSKYSVLYQCIRSGKISGLNHWLKNHERQLCEEHLLLLLLEKLPMICYRNLVKTVLLNFVIPQNTGKLPYATLETAMKLSIGDTHIKGIDIYSSIHSPANVENVLVTLINLGLLRGNCFPELSLCVVKKTQVICDILPLVQDRIVANFPLNPEDSWLDD</sequence>
<dbReference type="OrthoDB" id="5404651at2759"/>
<proteinExistence type="predicted"/>
<dbReference type="GO" id="GO:0031124">
    <property type="term" value="P:mRNA 3'-end processing"/>
    <property type="evidence" value="ECO:0007669"/>
    <property type="project" value="EnsemblFungi"/>
</dbReference>
<dbReference type="InterPro" id="IPR045114">
    <property type="entry name" value="Csn12-like"/>
</dbReference>
<dbReference type="FunCoup" id="G8ZTX2">
    <property type="interactions" value="128"/>
</dbReference>
<gene>
    <name evidence="1" type="primary">TDEL0D04820</name>
    <name evidence="1" type="ORF">TDEL_0D04820</name>
</gene>
<dbReference type="GO" id="GO:0070390">
    <property type="term" value="C:transcription export complex 2"/>
    <property type="evidence" value="ECO:0007669"/>
    <property type="project" value="EnsemblFungi"/>
</dbReference>
<dbReference type="Proteomes" id="UP000005627">
    <property type="component" value="Chromosome 4"/>
</dbReference>
<dbReference type="AlphaFoldDB" id="G8ZTX2"/>
<evidence type="ECO:0000313" key="2">
    <source>
        <dbReference type="Proteomes" id="UP000005627"/>
    </source>
</evidence>
<evidence type="ECO:0008006" key="3">
    <source>
        <dbReference type="Google" id="ProtNLM"/>
    </source>
</evidence>
<dbReference type="GO" id="GO:0006283">
    <property type="term" value="P:transcription-coupled nucleotide-excision repair"/>
    <property type="evidence" value="ECO:0007669"/>
    <property type="project" value="EnsemblFungi"/>
</dbReference>
<organism evidence="1 2">
    <name type="scientific">Torulaspora delbrueckii</name>
    <name type="common">Yeast</name>
    <name type="synonym">Candida colliculosa</name>
    <dbReference type="NCBI Taxonomy" id="4950"/>
    <lineage>
        <taxon>Eukaryota</taxon>
        <taxon>Fungi</taxon>
        <taxon>Dikarya</taxon>
        <taxon>Ascomycota</taxon>
        <taxon>Saccharomycotina</taxon>
        <taxon>Saccharomycetes</taxon>
        <taxon>Saccharomycetales</taxon>
        <taxon>Saccharomycetaceae</taxon>
        <taxon>Torulaspora</taxon>
    </lineage>
</organism>
<dbReference type="HOGENOM" id="CLU_048936_0_0_1"/>
<dbReference type="eggNOG" id="KOG2688">
    <property type="taxonomic scope" value="Eukaryota"/>
</dbReference>
<dbReference type="GO" id="GO:0000973">
    <property type="term" value="P:post-transcriptional tethering of RNA polymerase II gene DNA at nuclear periphery"/>
    <property type="evidence" value="ECO:0007669"/>
    <property type="project" value="EnsemblFungi"/>
</dbReference>
<accession>G8ZTX2</accession>
<evidence type="ECO:0000313" key="1">
    <source>
        <dbReference type="EMBL" id="CCE92066.1"/>
    </source>
</evidence>
<dbReference type="GO" id="GO:0003723">
    <property type="term" value="F:RNA binding"/>
    <property type="evidence" value="ECO:0007669"/>
    <property type="project" value="EnsemblFungi"/>
</dbReference>
<dbReference type="STRING" id="1076872.G8ZTX2"/>
<dbReference type="GO" id="GO:0006368">
    <property type="term" value="P:transcription elongation by RNA polymerase II"/>
    <property type="evidence" value="ECO:0007669"/>
    <property type="project" value="EnsemblFungi"/>
</dbReference>
<keyword evidence="2" id="KW-1185">Reference proteome</keyword>
<dbReference type="RefSeq" id="XP_003681277.1">
    <property type="nucleotide sequence ID" value="XM_003681229.1"/>
</dbReference>
<protein>
    <recommendedName>
        <fullName evidence="3">PCI domain-containing protein</fullName>
    </recommendedName>
</protein>
<dbReference type="PANTHER" id="PTHR12732">
    <property type="entry name" value="UNCHARACTERIZED PROTEASOME COMPONENT REGION PCI-CONTAINING"/>
    <property type="match status" value="1"/>
</dbReference>
<dbReference type="GeneID" id="11502500"/>
<dbReference type="SMART" id="SM00753">
    <property type="entry name" value="PAM"/>
    <property type="match status" value="1"/>
</dbReference>
<reference evidence="1 2" key="1">
    <citation type="journal article" date="2011" name="Proc. Natl. Acad. Sci. U.S.A.">
        <title>Evolutionary erosion of yeast sex chromosomes by mating-type switching accidents.</title>
        <authorList>
            <person name="Gordon J.L."/>
            <person name="Armisen D."/>
            <person name="Proux-Wera E."/>
            <person name="Oheigeartaigh S.S."/>
            <person name="Byrne K.P."/>
            <person name="Wolfe K.H."/>
        </authorList>
    </citation>
    <scope>NUCLEOTIDE SEQUENCE [LARGE SCALE GENOMIC DNA]</scope>
    <source>
        <strain evidence="2">ATCC 10662 / CBS 1146 / NBRC 0425 / NCYC 2629 / NRRL Y-866</strain>
    </source>
</reference>
<dbReference type="GO" id="GO:0003690">
    <property type="term" value="F:double-stranded DNA binding"/>
    <property type="evidence" value="ECO:0007669"/>
    <property type="project" value="EnsemblFungi"/>
</dbReference>
<dbReference type="GO" id="GO:0005635">
    <property type="term" value="C:nuclear envelope"/>
    <property type="evidence" value="ECO:0007669"/>
    <property type="project" value="EnsemblFungi"/>
</dbReference>
<dbReference type="PANTHER" id="PTHR12732:SF8">
    <property type="entry name" value="NUCLEAR MRNA EXPORT PROTEIN THP1"/>
    <property type="match status" value="1"/>
</dbReference>
<dbReference type="KEGG" id="tdl:TDEL_0D04820"/>